<dbReference type="InterPro" id="IPR025829">
    <property type="entry name" value="Zn_knuckle_CX2CX3GHX4C"/>
</dbReference>
<dbReference type="PANTHER" id="PTHR15439">
    <property type="entry name" value="RETINOBLASTOMA-BINDING PROTEIN 6"/>
    <property type="match status" value="1"/>
</dbReference>
<protein>
    <recommendedName>
        <fullName evidence="10">RBBP6 ligase</fullName>
    </recommendedName>
</protein>
<dbReference type="InterPro" id="IPR036875">
    <property type="entry name" value="Znf_CCHC_sf"/>
</dbReference>
<keyword evidence="9" id="KW-1185">Reference proteome</keyword>
<dbReference type="GO" id="GO:0008270">
    <property type="term" value="F:zinc ion binding"/>
    <property type="evidence" value="ECO:0007669"/>
    <property type="project" value="UniProtKB-KW"/>
</dbReference>
<evidence type="ECO:0000259" key="6">
    <source>
        <dbReference type="PROSITE" id="PS50089"/>
    </source>
</evidence>
<keyword evidence="2 4" id="KW-0863">Zinc-finger</keyword>
<proteinExistence type="predicted"/>
<dbReference type="InterPro" id="IPR001878">
    <property type="entry name" value="Znf_CCHC"/>
</dbReference>
<dbReference type="GO" id="GO:0006397">
    <property type="term" value="P:mRNA processing"/>
    <property type="evidence" value="ECO:0007669"/>
    <property type="project" value="InterPro"/>
</dbReference>
<dbReference type="PROSITE" id="PS50089">
    <property type="entry name" value="ZF_RING_2"/>
    <property type="match status" value="1"/>
</dbReference>
<organism evidence="8 9">
    <name type="scientific">Bubo bubo</name>
    <name type="common">Eurasian eagle-owl</name>
    <name type="synonym">Strix bubo</name>
    <dbReference type="NCBI Taxonomy" id="30461"/>
    <lineage>
        <taxon>Eukaryota</taxon>
        <taxon>Metazoa</taxon>
        <taxon>Chordata</taxon>
        <taxon>Craniata</taxon>
        <taxon>Vertebrata</taxon>
        <taxon>Euteleostomi</taxon>
        <taxon>Archelosauria</taxon>
        <taxon>Archosauria</taxon>
        <taxon>Dinosauria</taxon>
        <taxon>Saurischia</taxon>
        <taxon>Theropoda</taxon>
        <taxon>Coelurosauria</taxon>
        <taxon>Aves</taxon>
        <taxon>Neognathae</taxon>
        <taxon>Neoaves</taxon>
        <taxon>Telluraves</taxon>
        <taxon>Strigiformes</taxon>
        <taxon>Strigidae</taxon>
        <taxon>Bubo</taxon>
    </lineage>
</organism>
<keyword evidence="1" id="KW-0479">Metal-binding</keyword>
<dbReference type="SMART" id="SM00343">
    <property type="entry name" value="ZnF_C2HC"/>
    <property type="match status" value="1"/>
</dbReference>
<dbReference type="GO" id="GO:0061630">
    <property type="term" value="F:ubiquitin protein ligase activity"/>
    <property type="evidence" value="ECO:0007669"/>
    <property type="project" value="InterPro"/>
</dbReference>
<dbReference type="PANTHER" id="PTHR15439:SF0">
    <property type="entry name" value="CELL DIVISION CYCLE AND APOPTOSIS REGULATOR PROTEIN 1-RELATED"/>
    <property type="match status" value="1"/>
</dbReference>
<dbReference type="CDD" id="cd16620">
    <property type="entry name" value="vRING-HC-C4C4_RBBP6"/>
    <property type="match status" value="1"/>
</dbReference>
<evidence type="ECO:0000259" key="7">
    <source>
        <dbReference type="PROSITE" id="PS50158"/>
    </source>
</evidence>
<dbReference type="InterPro" id="IPR033489">
    <property type="entry name" value="RBBP6"/>
</dbReference>
<dbReference type="Proteomes" id="UP000694567">
    <property type="component" value="Unplaced"/>
</dbReference>
<dbReference type="GO" id="GO:0006511">
    <property type="term" value="P:ubiquitin-dependent protein catabolic process"/>
    <property type="evidence" value="ECO:0007669"/>
    <property type="project" value="TreeGrafter"/>
</dbReference>
<dbReference type="InterPro" id="IPR013083">
    <property type="entry name" value="Znf_RING/FYVE/PHD"/>
</dbReference>
<dbReference type="SUPFAM" id="SSF57756">
    <property type="entry name" value="Retrovirus zinc finger-like domains"/>
    <property type="match status" value="1"/>
</dbReference>
<dbReference type="PROSITE" id="PS50158">
    <property type="entry name" value="ZF_CCHC"/>
    <property type="match status" value="1"/>
</dbReference>
<keyword evidence="3" id="KW-0862">Zinc</keyword>
<name>A0A8C0I7K5_BUBBB</name>
<evidence type="ECO:0000256" key="4">
    <source>
        <dbReference type="PROSITE-ProRule" id="PRU00047"/>
    </source>
</evidence>
<dbReference type="InterPro" id="IPR001841">
    <property type="entry name" value="Znf_RING"/>
</dbReference>
<accession>A0A8C0I7K5</accession>
<feature type="domain" description="RING-type" evidence="6">
    <location>
        <begin position="172"/>
        <end position="213"/>
    </location>
</feature>
<sequence length="233" mass="25332">MLLPSRLTGTETPCDGGRAPQNISGTTLTSNLAEANASEEDKIRAMMIQSCRQYDPINYVKKPLGPPPPSYTCFCCGKPGHYIKNCPTKGDSNFQSVPRLKKCTGIPRSFMVEVEDPNTKGAMLTKTGRYAIPIINAEAYARGKKEKPPFLPEEPSSSSFSSDGPIPEELLCCICKEIMADAVTIPCCGNSYCDECIRTALLDSEEHTCPTCHQAGVSPDTLVANKCLRQVMQ</sequence>
<dbReference type="AlphaFoldDB" id="A0A8C0I7K5"/>
<dbReference type="Pfam" id="PF04564">
    <property type="entry name" value="U-box"/>
    <property type="match status" value="1"/>
</dbReference>
<evidence type="ECO:0000313" key="8">
    <source>
        <dbReference type="Ensembl" id="ENSBOBP00000001014.1"/>
    </source>
</evidence>
<reference evidence="8" key="2">
    <citation type="submission" date="2025-09" db="UniProtKB">
        <authorList>
            <consortium name="Ensembl"/>
        </authorList>
    </citation>
    <scope>IDENTIFICATION</scope>
</reference>
<evidence type="ECO:0008006" key="10">
    <source>
        <dbReference type="Google" id="ProtNLM"/>
    </source>
</evidence>
<evidence type="ECO:0000256" key="1">
    <source>
        <dbReference type="ARBA" id="ARBA00022723"/>
    </source>
</evidence>
<dbReference type="GO" id="GO:0016567">
    <property type="term" value="P:protein ubiquitination"/>
    <property type="evidence" value="ECO:0007669"/>
    <property type="project" value="InterPro"/>
</dbReference>
<dbReference type="Gene3D" id="3.30.40.10">
    <property type="entry name" value="Zinc/RING finger domain, C3HC4 (zinc finger)"/>
    <property type="match status" value="1"/>
</dbReference>
<feature type="domain" description="CCHC-type" evidence="7">
    <location>
        <begin position="73"/>
        <end position="87"/>
    </location>
</feature>
<dbReference type="GO" id="GO:0005634">
    <property type="term" value="C:nucleus"/>
    <property type="evidence" value="ECO:0007669"/>
    <property type="project" value="TreeGrafter"/>
</dbReference>
<feature type="region of interest" description="Disordered" evidence="5">
    <location>
        <begin position="1"/>
        <end position="25"/>
    </location>
</feature>
<evidence type="ECO:0000256" key="3">
    <source>
        <dbReference type="ARBA" id="ARBA00022833"/>
    </source>
</evidence>
<dbReference type="InterPro" id="IPR003613">
    <property type="entry name" value="Ubox_domain"/>
</dbReference>
<dbReference type="Pfam" id="PF13696">
    <property type="entry name" value="zf-CCHC_2"/>
    <property type="match status" value="1"/>
</dbReference>
<dbReference type="FunFam" id="4.10.60.10:FF:000005">
    <property type="entry name" value="E3 ubiquitin-protein ligase RBBP6"/>
    <property type="match status" value="1"/>
</dbReference>
<dbReference type="Gene3D" id="4.10.60.10">
    <property type="entry name" value="Zinc finger, CCHC-type"/>
    <property type="match status" value="1"/>
</dbReference>
<dbReference type="SMART" id="SM00184">
    <property type="entry name" value="RING"/>
    <property type="match status" value="1"/>
</dbReference>
<evidence type="ECO:0000256" key="5">
    <source>
        <dbReference type="SAM" id="MobiDB-lite"/>
    </source>
</evidence>
<reference evidence="8" key="1">
    <citation type="submission" date="2025-08" db="UniProtKB">
        <authorList>
            <consortium name="Ensembl"/>
        </authorList>
    </citation>
    <scope>IDENTIFICATION</scope>
</reference>
<dbReference type="GO" id="GO:0003676">
    <property type="term" value="F:nucleic acid binding"/>
    <property type="evidence" value="ECO:0007669"/>
    <property type="project" value="InterPro"/>
</dbReference>
<evidence type="ECO:0000313" key="9">
    <source>
        <dbReference type="Proteomes" id="UP000694567"/>
    </source>
</evidence>
<evidence type="ECO:0000256" key="2">
    <source>
        <dbReference type="ARBA" id="ARBA00022771"/>
    </source>
</evidence>
<dbReference type="SUPFAM" id="SSF57850">
    <property type="entry name" value="RING/U-box"/>
    <property type="match status" value="1"/>
</dbReference>
<dbReference type="Ensembl" id="ENSBOBT00000001037.1">
    <property type="protein sequence ID" value="ENSBOBP00000001014.1"/>
    <property type="gene ID" value="ENSBOBG00000000754.1"/>
</dbReference>